<evidence type="ECO:0000313" key="6">
    <source>
        <dbReference type="Proteomes" id="UP000594688"/>
    </source>
</evidence>
<evidence type="ECO:0000259" key="4">
    <source>
        <dbReference type="Pfam" id="PF04377"/>
    </source>
</evidence>
<dbReference type="PANTHER" id="PTHR21367">
    <property type="entry name" value="ARGININE-TRNA-PROTEIN TRANSFERASE 1"/>
    <property type="match status" value="1"/>
</dbReference>
<dbReference type="NCBIfam" id="NF002346">
    <property type="entry name" value="PRK01305.2-3"/>
    <property type="match status" value="1"/>
</dbReference>
<accession>A0A7T0G0X7</accession>
<feature type="domain" description="N-end rule aminoacyl transferase C-terminal" evidence="4">
    <location>
        <begin position="100"/>
        <end position="220"/>
    </location>
</feature>
<reference evidence="5 6" key="1">
    <citation type="submission" date="2020-02" db="EMBL/GenBank/DDBJ databases">
        <title>Genomic and physiological characterization of two novel Nitrospinaceae genera.</title>
        <authorList>
            <person name="Mueller A.J."/>
            <person name="Jung M.-Y."/>
            <person name="Strachan C.R."/>
            <person name="Herbold C.W."/>
            <person name="Kirkegaard R.H."/>
            <person name="Daims H."/>
        </authorList>
    </citation>
    <scope>NUCLEOTIDE SEQUENCE [LARGE SCALE GENOMIC DNA]</scope>
    <source>
        <strain evidence="5">EB</strain>
    </source>
</reference>
<evidence type="ECO:0000256" key="1">
    <source>
        <dbReference type="ARBA" id="ARBA00022679"/>
    </source>
</evidence>
<protein>
    <submittedName>
        <fullName evidence="5">Arginyltransferase</fullName>
        <ecNumber evidence="5">2.3.2.8</ecNumber>
    </submittedName>
</protein>
<gene>
    <name evidence="5" type="ORF">G3M70_13685</name>
</gene>
<sequence length="259" mass="30254">MLAHFIDSKPFQCGYFNDRYSVFEEYLLEDLSEVEFEYLLVHGMRHFGEYFFRPNCGACHACVPIRVRTYDYKINRSQKRAVAACKDVQIRIGAPRFTPEKFDLYLAHKTRFKSLQDDVEDLQNFKLSFYGKGSFGVEFEYYLDGKLIGAALGDVTRKTFSCIYTFYQPDLEKLPIGTFSVVKQIEYSLGRGIPYTYLGYYIAQNQSLSYKANFRPSELYIDHEWRPFRNAAGDFLVPEDKIAWKNTDTLVKATSRRSI</sequence>
<evidence type="ECO:0000313" key="5">
    <source>
        <dbReference type="EMBL" id="QPJ62869.1"/>
    </source>
</evidence>
<dbReference type="Proteomes" id="UP000594688">
    <property type="component" value="Chromosome"/>
</dbReference>
<proteinExistence type="predicted"/>
<dbReference type="SUPFAM" id="SSF55729">
    <property type="entry name" value="Acyl-CoA N-acyltransferases (Nat)"/>
    <property type="match status" value="1"/>
</dbReference>
<dbReference type="EMBL" id="CP048685">
    <property type="protein sequence ID" value="QPJ62869.1"/>
    <property type="molecule type" value="Genomic_DNA"/>
</dbReference>
<name>A0A7T0G0X7_9BACT</name>
<keyword evidence="1 5" id="KW-0808">Transferase</keyword>
<dbReference type="InterPro" id="IPR030700">
    <property type="entry name" value="N-end_Aminoacyl_Trfase"/>
</dbReference>
<evidence type="ECO:0000259" key="3">
    <source>
        <dbReference type="Pfam" id="PF04376"/>
    </source>
</evidence>
<dbReference type="InterPro" id="IPR007471">
    <property type="entry name" value="N-end_Aminoacyl_Trfase_N"/>
</dbReference>
<dbReference type="AlphaFoldDB" id="A0A7T0G0X7"/>
<dbReference type="Pfam" id="PF04377">
    <property type="entry name" value="ATE_C"/>
    <property type="match status" value="1"/>
</dbReference>
<organism evidence="5 6">
    <name type="scientific">Candidatus Nitronauta litoralis</name>
    <dbReference type="NCBI Taxonomy" id="2705533"/>
    <lineage>
        <taxon>Bacteria</taxon>
        <taxon>Pseudomonadati</taxon>
        <taxon>Nitrospinota/Tectimicrobiota group</taxon>
        <taxon>Nitrospinota</taxon>
        <taxon>Nitrospinia</taxon>
        <taxon>Nitrospinales</taxon>
        <taxon>Nitrospinaceae</taxon>
        <taxon>Candidatus Nitronauta</taxon>
    </lineage>
</organism>
<dbReference type="PANTHER" id="PTHR21367:SF1">
    <property type="entry name" value="ARGINYL-TRNA--PROTEIN TRANSFERASE 1"/>
    <property type="match status" value="1"/>
</dbReference>
<dbReference type="KEGG" id="nli:G3M70_13685"/>
<feature type="domain" description="N-end aminoacyl transferase N-terminal" evidence="3">
    <location>
        <begin position="12"/>
        <end position="80"/>
    </location>
</feature>
<dbReference type="Pfam" id="PF04376">
    <property type="entry name" value="ATE_N"/>
    <property type="match status" value="1"/>
</dbReference>
<dbReference type="InterPro" id="IPR007472">
    <property type="entry name" value="N-end_Aminoacyl_Trfase_C"/>
</dbReference>
<evidence type="ECO:0000256" key="2">
    <source>
        <dbReference type="ARBA" id="ARBA00023315"/>
    </source>
</evidence>
<dbReference type="GO" id="GO:0005737">
    <property type="term" value="C:cytoplasm"/>
    <property type="evidence" value="ECO:0007669"/>
    <property type="project" value="TreeGrafter"/>
</dbReference>
<keyword evidence="2 5" id="KW-0012">Acyltransferase</keyword>
<dbReference type="InterPro" id="IPR016181">
    <property type="entry name" value="Acyl_CoA_acyltransferase"/>
</dbReference>
<dbReference type="EC" id="2.3.2.8" evidence="5"/>
<dbReference type="GO" id="GO:0004057">
    <property type="term" value="F:arginyl-tRNA--protein transferase activity"/>
    <property type="evidence" value="ECO:0007669"/>
    <property type="project" value="UniProtKB-EC"/>
</dbReference>